<feature type="transmembrane region" description="Helical" evidence="1">
    <location>
        <begin position="266"/>
        <end position="286"/>
    </location>
</feature>
<sequence length="331" mass="35352">MAFTVAVGVPVAFEFLSIAQLTAESNEYRSSGANVMTVQSEGLVSGSACVALGQLPGVASVALRHEQDPINVTSLTTTPLEHYVVAGDVREVFFVQLVGEGRAGLFLSEEVVRTLGLQRELATSEGQLPVAGVFPYPDDGRRGGFGFAALEEEAVSATGYDECWIAMWPEREDAASLVRSTLRGSGDQHGAQPIVGQLNMSHGAHFDGHDRFMGRLSRFAPCLSALMGAALGCLASSRRRLEFASLRHCGARQHELLTWQLLESGTWILCGVVLAALASSIVAWNCQIDAETAFRHGVPSIAAGALAVLFAVSCCVGSIRESHLVKFFKER</sequence>
<keyword evidence="1" id="KW-0812">Transmembrane</keyword>
<dbReference type="RefSeq" id="WP_260104640.1">
    <property type="nucleotide sequence ID" value="NZ_JALXSQ010000049.1"/>
</dbReference>
<proteinExistence type="predicted"/>
<reference evidence="2 3" key="1">
    <citation type="submission" date="2022-04" db="EMBL/GenBank/DDBJ databases">
        <title>Human microbiome associated bacterial genomes.</title>
        <authorList>
            <person name="Sandstrom S."/>
            <person name="Salamzade R."/>
            <person name="Kalan L.R."/>
        </authorList>
    </citation>
    <scope>NUCLEOTIDE SEQUENCE [LARGE SCALE GENOMIC DNA]</scope>
    <source>
        <strain evidence="3">p3-SID1799</strain>
    </source>
</reference>
<name>A0ABT2HYW2_9MICO</name>
<gene>
    <name evidence="2" type="ORF">M3D15_09220</name>
</gene>
<keyword evidence="3" id="KW-1185">Reference proteome</keyword>
<dbReference type="EMBL" id="JALXSQ010000049">
    <property type="protein sequence ID" value="MCT2043502.1"/>
    <property type="molecule type" value="Genomic_DNA"/>
</dbReference>
<keyword evidence="1" id="KW-1133">Transmembrane helix</keyword>
<protein>
    <recommendedName>
        <fullName evidence="4">FtsX-like permease family protein</fullName>
    </recommendedName>
</protein>
<evidence type="ECO:0000313" key="2">
    <source>
        <dbReference type="EMBL" id="MCT2043502.1"/>
    </source>
</evidence>
<dbReference type="Proteomes" id="UP001525379">
    <property type="component" value="Unassembled WGS sequence"/>
</dbReference>
<accession>A0ABT2HYW2</accession>
<organism evidence="2 3">
    <name type="scientific">Pseudoclavibacter albus</name>
    <dbReference type="NCBI Taxonomy" id="272241"/>
    <lineage>
        <taxon>Bacteria</taxon>
        <taxon>Bacillati</taxon>
        <taxon>Actinomycetota</taxon>
        <taxon>Actinomycetes</taxon>
        <taxon>Micrococcales</taxon>
        <taxon>Microbacteriaceae</taxon>
        <taxon>Pseudoclavibacter</taxon>
    </lineage>
</organism>
<keyword evidence="1" id="KW-0472">Membrane</keyword>
<feature type="transmembrane region" description="Helical" evidence="1">
    <location>
        <begin position="298"/>
        <end position="319"/>
    </location>
</feature>
<comment type="caution">
    <text evidence="2">The sequence shown here is derived from an EMBL/GenBank/DDBJ whole genome shotgun (WGS) entry which is preliminary data.</text>
</comment>
<evidence type="ECO:0000313" key="3">
    <source>
        <dbReference type="Proteomes" id="UP001525379"/>
    </source>
</evidence>
<evidence type="ECO:0000256" key="1">
    <source>
        <dbReference type="SAM" id="Phobius"/>
    </source>
</evidence>
<evidence type="ECO:0008006" key="4">
    <source>
        <dbReference type="Google" id="ProtNLM"/>
    </source>
</evidence>